<dbReference type="Gene3D" id="3.10.580.10">
    <property type="entry name" value="CBS-domain"/>
    <property type="match status" value="1"/>
</dbReference>
<dbReference type="EMBL" id="CZBY01000003">
    <property type="protein sequence ID" value="CUQ82503.1"/>
    <property type="molecule type" value="Genomic_DNA"/>
</dbReference>
<dbReference type="PANTHER" id="PTHR43080">
    <property type="entry name" value="CBS DOMAIN-CONTAINING PROTEIN CBSX3, MITOCHONDRIAL"/>
    <property type="match status" value="1"/>
</dbReference>
<dbReference type="OrthoDB" id="384703at2"/>
<dbReference type="SUPFAM" id="SSF54631">
    <property type="entry name" value="CBS-domain pair"/>
    <property type="match status" value="1"/>
</dbReference>
<dbReference type="STRING" id="39492.ERS852540_00496"/>
<dbReference type="InterPro" id="IPR000644">
    <property type="entry name" value="CBS_dom"/>
</dbReference>
<dbReference type="PANTHER" id="PTHR43080:SF26">
    <property type="entry name" value="REGULATORY PROTEIN"/>
    <property type="match status" value="1"/>
</dbReference>
<dbReference type="SMART" id="SM00116">
    <property type="entry name" value="CBS"/>
    <property type="match status" value="2"/>
</dbReference>
<accession>A0A174Z4Y5</accession>
<dbReference type="Proteomes" id="UP000095662">
    <property type="component" value="Unassembled WGS sequence"/>
</dbReference>
<reference evidence="4 5" key="1">
    <citation type="submission" date="2015-09" db="EMBL/GenBank/DDBJ databases">
        <authorList>
            <consortium name="Pathogen Informatics"/>
        </authorList>
    </citation>
    <scope>NUCLEOTIDE SEQUENCE [LARGE SCALE GENOMIC DNA]</scope>
    <source>
        <strain evidence="4 5">2789STDY5834928</strain>
    </source>
</reference>
<evidence type="ECO:0000256" key="2">
    <source>
        <dbReference type="PROSITE-ProRule" id="PRU00703"/>
    </source>
</evidence>
<name>A0A174Z4Y5_9FIRM</name>
<sequence length="134" mass="15351">MNIIKIMIPKISTVFLHENDTVRQGLERFRAHGYTAIPVLNEEEQYVGNVTEGDFLRHILAVGNTDLKFQERYRIGDIMRKECYLALSIDADEKQVIAVALNQNYVPIVDGRGALCGIITRQSLIHYFENQRNA</sequence>
<dbReference type="AlphaFoldDB" id="A0A174Z4Y5"/>
<organism evidence="4 5">
    <name type="scientific">[Eubacterium] siraeum</name>
    <dbReference type="NCBI Taxonomy" id="39492"/>
    <lineage>
        <taxon>Bacteria</taxon>
        <taxon>Bacillati</taxon>
        <taxon>Bacillota</taxon>
        <taxon>Clostridia</taxon>
        <taxon>Eubacteriales</taxon>
        <taxon>Oscillospiraceae</taxon>
        <taxon>Oscillospiraceae incertae sedis</taxon>
    </lineage>
</organism>
<dbReference type="Pfam" id="PF00571">
    <property type="entry name" value="CBS"/>
    <property type="match status" value="2"/>
</dbReference>
<evidence type="ECO:0000259" key="3">
    <source>
        <dbReference type="PROSITE" id="PS51371"/>
    </source>
</evidence>
<dbReference type="PROSITE" id="PS51371">
    <property type="entry name" value="CBS"/>
    <property type="match status" value="1"/>
</dbReference>
<evidence type="ECO:0000313" key="4">
    <source>
        <dbReference type="EMBL" id="CUQ82503.1"/>
    </source>
</evidence>
<proteinExistence type="predicted"/>
<gene>
    <name evidence="4" type="ORF">ERS852540_00496</name>
</gene>
<evidence type="ECO:0000313" key="5">
    <source>
        <dbReference type="Proteomes" id="UP000095662"/>
    </source>
</evidence>
<dbReference type="InterPro" id="IPR051257">
    <property type="entry name" value="Diverse_CBS-Domain"/>
</dbReference>
<evidence type="ECO:0000256" key="1">
    <source>
        <dbReference type="ARBA" id="ARBA00023122"/>
    </source>
</evidence>
<feature type="domain" description="CBS" evidence="3">
    <location>
        <begin position="7"/>
        <end position="67"/>
    </location>
</feature>
<protein>
    <submittedName>
        <fullName evidence="4">Putative manganese-dependent inorganic pyrophosphatase</fullName>
    </submittedName>
</protein>
<dbReference type="InterPro" id="IPR046342">
    <property type="entry name" value="CBS_dom_sf"/>
</dbReference>
<keyword evidence="1 2" id="KW-0129">CBS domain</keyword>